<keyword evidence="5 7" id="KW-0808">Transferase</keyword>
<dbReference type="GO" id="GO:0061599">
    <property type="term" value="F:molybdopterin molybdotransferase activity"/>
    <property type="evidence" value="ECO:0007669"/>
    <property type="project" value="UniProtKB-UniRule"/>
</dbReference>
<protein>
    <recommendedName>
        <fullName evidence="5">Molybdopterin molybdenumtransferase</fullName>
        <ecNumber evidence="5">2.10.1.1</ecNumber>
    </recommendedName>
</protein>
<evidence type="ECO:0000259" key="6">
    <source>
        <dbReference type="SMART" id="SM00852"/>
    </source>
</evidence>
<accession>A0A2P8DKT4</accession>
<comment type="similarity">
    <text evidence="2 5">Belongs to the MoeA family.</text>
</comment>
<evidence type="ECO:0000256" key="4">
    <source>
        <dbReference type="ARBA" id="ARBA00047317"/>
    </source>
</evidence>
<dbReference type="SUPFAM" id="SSF63882">
    <property type="entry name" value="MoeA N-terminal region -like"/>
    <property type="match status" value="1"/>
</dbReference>
<evidence type="ECO:0000256" key="2">
    <source>
        <dbReference type="ARBA" id="ARBA00010763"/>
    </source>
</evidence>
<comment type="function">
    <text evidence="1 5">Catalyzes the insertion of molybdate into adenylated molybdopterin with the concomitant release of AMP.</text>
</comment>
<dbReference type="Gene3D" id="3.90.105.10">
    <property type="entry name" value="Molybdopterin biosynthesis moea protein, domain 2"/>
    <property type="match status" value="1"/>
</dbReference>
<comment type="cofactor">
    <cofactor evidence="5">
        <name>Mg(2+)</name>
        <dbReference type="ChEBI" id="CHEBI:18420"/>
    </cofactor>
</comment>
<proteinExistence type="inferred from homology"/>
<reference evidence="7 8" key="1">
    <citation type="submission" date="2018-03" db="EMBL/GenBank/DDBJ databases">
        <title>Genomic Encyclopedia of Archaeal and Bacterial Type Strains, Phase II (KMG-II): from individual species to whole genera.</title>
        <authorList>
            <person name="Goeker M."/>
        </authorList>
    </citation>
    <scope>NUCLEOTIDE SEQUENCE [LARGE SCALE GENOMIC DNA]</scope>
    <source>
        <strain evidence="7 8">DSM 45312</strain>
    </source>
</reference>
<feature type="domain" description="MoaB/Mog" evidence="6">
    <location>
        <begin position="169"/>
        <end position="313"/>
    </location>
</feature>
<dbReference type="Pfam" id="PF00994">
    <property type="entry name" value="MoCF_biosynth"/>
    <property type="match status" value="1"/>
</dbReference>
<dbReference type="GO" id="GO:0006777">
    <property type="term" value="P:Mo-molybdopterin cofactor biosynthetic process"/>
    <property type="evidence" value="ECO:0007669"/>
    <property type="project" value="UniProtKB-UniRule"/>
</dbReference>
<keyword evidence="8" id="KW-1185">Reference proteome</keyword>
<sequence length="392" mass="38367">MAWSEARTAARECGRAVGPVPGVRVAVADAAGAALDAELAALAAVPPFDAAAMDGFAVAGPGPWTLSGRLLAGAAPAPSPLAPGQAVEIATGARVPPGTAAVLPYEDAEHGSEKVHGEIAAGRHIRRAGQDVARGASVLPAGSVVTPAVLGLAASLGHDTIAVRRPRVAVLVTGDEIAASGVPGGGRVRDAIGPMLPGLAAWAGAAADPVVRLGDDRAALVAGLQAALDGAGADVVAVCGSSSRGPADHLRAALAEIGAAVLVDGVACRPGHPQMLARARRPGADDAVVVGLPGNPYAAVGAALTLLVPALCALAGRPEPGPPGPERLPVAGEVPVHPDDTRLVAVSVRRGRAVPVGHDRPGALLGAALADGVAVIPPGWTGPDAELLRLPG</sequence>
<evidence type="ECO:0000256" key="3">
    <source>
        <dbReference type="ARBA" id="ARBA00022505"/>
    </source>
</evidence>
<evidence type="ECO:0000313" key="7">
    <source>
        <dbReference type="EMBL" id="PSK97830.1"/>
    </source>
</evidence>
<organism evidence="7 8">
    <name type="scientific">Murinocardiopsis flavida</name>
    <dbReference type="NCBI Taxonomy" id="645275"/>
    <lineage>
        <taxon>Bacteria</taxon>
        <taxon>Bacillati</taxon>
        <taxon>Actinomycetota</taxon>
        <taxon>Actinomycetes</taxon>
        <taxon>Streptosporangiales</taxon>
        <taxon>Nocardiopsidaceae</taxon>
        <taxon>Murinocardiopsis</taxon>
    </lineage>
</organism>
<dbReference type="InterPro" id="IPR036425">
    <property type="entry name" value="MoaB/Mog-like_dom_sf"/>
</dbReference>
<dbReference type="AlphaFoldDB" id="A0A2P8DKT4"/>
<dbReference type="InterPro" id="IPR036688">
    <property type="entry name" value="MoeA_C_domain_IV_sf"/>
</dbReference>
<dbReference type="GO" id="GO:0005829">
    <property type="term" value="C:cytosol"/>
    <property type="evidence" value="ECO:0007669"/>
    <property type="project" value="TreeGrafter"/>
</dbReference>
<dbReference type="GO" id="GO:0046872">
    <property type="term" value="F:metal ion binding"/>
    <property type="evidence" value="ECO:0007669"/>
    <property type="project" value="UniProtKB-UniRule"/>
</dbReference>
<dbReference type="Gene3D" id="2.40.340.10">
    <property type="entry name" value="MoeA, C-terminal, domain IV"/>
    <property type="match status" value="1"/>
</dbReference>
<dbReference type="PANTHER" id="PTHR10192">
    <property type="entry name" value="MOLYBDOPTERIN BIOSYNTHESIS PROTEIN"/>
    <property type="match status" value="1"/>
</dbReference>
<name>A0A2P8DKT4_9ACTN</name>
<keyword evidence="5" id="KW-0479">Metal-binding</keyword>
<dbReference type="InterPro" id="IPR038987">
    <property type="entry name" value="MoeA-like"/>
</dbReference>
<evidence type="ECO:0000256" key="5">
    <source>
        <dbReference type="RuleBase" id="RU365090"/>
    </source>
</evidence>
<dbReference type="UniPathway" id="UPA00344"/>
<dbReference type="InterPro" id="IPR001453">
    <property type="entry name" value="MoaB/Mog_dom"/>
</dbReference>
<dbReference type="InterPro" id="IPR036135">
    <property type="entry name" value="MoeA_linker/N_sf"/>
</dbReference>
<dbReference type="EMBL" id="PYGA01000007">
    <property type="protein sequence ID" value="PSK97830.1"/>
    <property type="molecule type" value="Genomic_DNA"/>
</dbReference>
<dbReference type="EC" id="2.10.1.1" evidence="5"/>
<dbReference type="PANTHER" id="PTHR10192:SF5">
    <property type="entry name" value="GEPHYRIN"/>
    <property type="match status" value="1"/>
</dbReference>
<comment type="pathway">
    <text evidence="5">Cofactor biosynthesis; molybdopterin biosynthesis.</text>
</comment>
<evidence type="ECO:0000256" key="1">
    <source>
        <dbReference type="ARBA" id="ARBA00002901"/>
    </source>
</evidence>
<dbReference type="SUPFAM" id="SSF53218">
    <property type="entry name" value="Molybdenum cofactor biosynthesis proteins"/>
    <property type="match status" value="1"/>
</dbReference>
<dbReference type="Gene3D" id="2.170.190.11">
    <property type="entry name" value="Molybdopterin biosynthesis moea protein, domain 3"/>
    <property type="match status" value="1"/>
</dbReference>
<keyword evidence="3 5" id="KW-0500">Molybdenum</keyword>
<comment type="caution">
    <text evidence="7">The sequence shown here is derived from an EMBL/GenBank/DDBJ whole genome shotgun (WGS) entry which is preliminary data.</text>
</comment>
<dbReference type="Gene3D" id="3.40.980.10">
    <property type="entry name" value="MoaB/Mog-like domain"/>
    <property type="match status" value="1"/>
</dbReference>
<dbReference type="SMART" id="SM00852">
    <property type="entry name" value="MoCF_biosynth"/>
    <property type="match status" value="1"/>
</dbReference>
<dbReference type="Pfam" id="PF03453">
    <property type="entry name" value="MoeA_N"/>
    <property type="match status" value="1"/>
</dbReference>
<keyword evidence="5" id="KW-0501">Molybdenum cofactor biosynthesis</keyword>
<dbReference type="InterPro" id="IPR005110">
    <property type="entry name" value="MoeA_linker/N"/>
</dbReference>
<keyword evidence="5" id="KW-0460">Magnesium</keyword>
<comment type="catalytic activity">
    <reaction evidence="4">
        <text>adenylyl-molybdopterin + molybdate = Mo-molybdopterin + AMP + H(+)</text>
        <dbReference type="Rhea" id="RHEA:35047"/>
        <dbReference type="ChEBI" id="CHEBI:15378"/>
        <dbReference type="ChEBI" id="CHEBI:36264"/>
        <dbReference type="ChEBI" id="CHEBI:62727"/>
        <dbReference type="ChEBI" id="CHEBI:71302"/>
        <dbReference type="ChEBI" id="CHEBI:456215"/>
        <dbReference type="EC" id="2.10.1.1"/>
    </reaction>
</comment>
<evidence type="ECO:0000313" key="8">
    <source>
        <dbReference type="Proteomes" id="UP000240542"/>
    </source>
</evidence>
<gene>
    <name evidence="7" type="ORF">CLV63_107223</name>
</gene>
<dbReference type="CDD" id="cd00887">
    <property type="entry name" value="MoeA"/>
    <property type="match status" value="1"/>
</dbReference>
<dbReference type="Proteomes" id="UP000240542">
    <property type="component" value="Unassembled WGS sequence"/>
</dbReference>